<dbReference type="RefSeq" id="YP_001426413.1">
    <property type="nucleotide sequence ID" value="NC_008603.1"/>
</dbReference>
<protein>
    <submittedName>
        <fullName evidence="1">Uncharacterized protein n781L</fullName>
    </submittedName>
</protein>
<evidence type="ECO:0000313" key="2">
    <source>
        <dbReference type="Proteomes" id="UP000204095"/>
    </source>
</evidence>
<dbReference type="EMBL" id="DQ890022">
    <property type="protein sequence ID" value="ABT16066.1"/>
    <property type="molecule type" value="Genomic_DNA"/>
</dbReference>
<proteinExistence type="predicted"/>
<dbReference type="KEGG" id="vg:5469977"/>
<evidence type="ECO:0000313" key="1">
    <source>
        <dbReference type="EMBL" id="ABT16066.1"/>
    </source>
</evidence>
<reference evidence="1 2" key="1">
    <citation type="journal article" date="2007" name="Virology">
        <title>Sequence and annotation of the 314-kb MT325 and the 321-kb FR483 viruses that infect Chlorella Pbi.</title>
        <authorList>
            <person name="Fitzgerald L.A."/>
            <person name="Graves M.V."/>
            <person name="Li X."/>
            <person name="Feldblyum T."/>
            <person name="Hartigan J."/>
            <person name="Van Etten J.L."/>
        </authorList>
    </citation>
    <scope>NUCLEOTIDE SEQUENCE [LARGE SCALE GENOMIC DNA]</scope>
    <source>
        <strain evidence="1 2">FR483</strain>
    </source>
</reference>
<gene>
    <name evidence="1" type="primary">n781L</name>
    <name evidence="1" type="ORF">FR483_n781L</name>
</gene>
<accession>A7J8D5</accession>
<name>A7J8D5_PBCVF</name>
<sequence length="137" mass="14851">MPDVNGFAPCPGPGWSLFVDQNPMYVIQGVFLKKSYTFLASVILNTSVWTSFTPIIGMVPIFGAPNPAERTCVRKCSHDMMTYDPMQPSGSGAAESPKSIDMPLNDSITTLFFRAFCTSCSPARASPVGNTGRQYVI</sequence>
<organism evidence="1 2">
    <name type="scientific">Paramecium bursaria Chlorella virus FR483</name>
    <name type="common">PBCV-FR483</name>
    <dbReference type="NCBI Taxonomy" id="399781"/>
    <lineage>
        <taxon>Viruses</taxon>
        <taxon>Varidnaviria</taxon>
        <taxon>Bamfordvirae</taxon>
        <taxon>Nucleocytoviricota</taxon>
        <taxon>Megaviricetes</taxon>
        <taxon>Algavirales</taxon>
        <taxon>Phycodnaviridae</taxon>
        <taxon>Chlorovirus</taxon>
        <taxon>Chlorovirus conductrix</taxon>
        <taxon>Paramecium bursaria Chlorella virus A1</taxon>
    </lineage>
</organism>
<dbReference type="OrthoDB" id="33528at10239"/>
<dbReference type="GeneID" id="5469977"/>
<organismHost>
    <name type="scientific">Paramecium bursaria</name>
    <dbReference type="NCBI Taxonomy" id="74790"/>
</organismHost>
<dbReference type="Proteomes" id="UP000204095">
    <property type="component" value="Segment"/>
</dbReference>